<feature type="compositionally biased region" description="Low complexity" evidence="1">
    <location>
        <begin position="15"/>
        <end position="38"/>
    </location>
</feature>
<name>A0A7S1NGM3_9EUGL</name>
<reference evidence="2" key="1">
    <citation type="submission" date="2021-01" db="EMBL/GenBank/DDBJ databases">
        <authorList>
            <person name="Corre E."/>
            <person name="Pelletier E."/>
            <person name="Niang G."/>
            <person name="Scheremetjew M."/>
            <person name="Finn R."/>
            <person name="Kale V."/>
            <person name="Holt S."/>
            <person name="Cochrane G."/>
            <person name="Meng A."/>
            <person name="Brown T."/>
            <person name="Cohen L."/>
        </authorList>
    </citation>
    <scope>NUCLEOTIDE SEQUENCE</scope>
    <source>
        <strain evidence="2">NIES-381</strain>
    </source>
</reference>
<gene>
    <name evidence="2" type="ORF">EGYM00392_LOCUS27820</name>
</gene>
<dbReference type="AlphaFoldDB" id="A0A7S1NGM3"/>
<feature type="compositionally biased region" description="Polar residues" evidence="1">
    <location>
        <begin position="1"/>
        <end position="11"/>
    </location>
</feature>
<evidence type="ECO:0000256" key="1">
    <source>
        <dbReference type="SAM" id="MobiDB-lite"/>
    </source>
</evidence>
<protein>
    <submittedName>
        <fullName evidence="2">Uncharacterized protein</fullName>
    </submittedName>
</protein>
<feature type="region of interest" description="Disordered" evidence="1">
    <location>
        <begin position="1"/>
        <end position="47"/>
    </location>
</feature>
<evidence type="ECO:0000313" key="2">
    <source>
        <dbReference type="EMBL" id="CAD9016711.1"/>
    </source>
</evidence>
<organism evidence="2">
    <name type="scientific">Eutreptiella gymnastica</name>
    <dbReference type="NCBI Taxonomy" id="73025"/>
    <lineage>
        <taxon>Eukaryota</taxon>
        <taxon>Discoba</taxon>
        <taxon>Euglenozoa</taxon>
        <taxon>Euglenida</taxon>
        <taxon>Spirocuta</taxon>
        <taxon>Euglenophyceae</taxon>
        <taxon>Eutreptiales</taxon>
        <taxon>Eutreptiaceae</taxon>
        <taxon>Eutreptiella</taxon>
    </lineage>
</organism>
<sequence length="107" mass="11361">MCPTGTTTTDQVRLPAGGRPNTNTGGPGGTSPAAPLGTGRDRLGRRDHVPWPHRAAQQQGTRALGGPVEVVGRARSVRPKAHKVETWSPVWANQYWLPRSSGPGRPP</sequence>
<dbReference type="EMBL" id="HBGA01074424">
    <property type="protein sequence ID" value="CAD9016711.1"/>
    <property type="molecule type" value="Transcribed_RNA"/>
</dbReference>
<accession>A0A7S1NGM3</accession>
<proteinExistence type="predicted"/>